<accession>A0A2C9DD91</accession>
<dbReference type="OrthoDB" id="8393216at2"/>
<protein>
    <submittedName>
        <fullName evidence="4">Fimbrin SEF17 minor subunit</fullName>
    </submittedName>
</protein>
<dbReference type="GO" id="GO:0007155">
    <property type="term" value="P:cell adhesion"/>
    <property type="evidence" value="ECO:0007669"/>
    <property type="project" value="InterPro"/>
</dbReference>
<dbReference type="GO" id="GO:0009289">
    <property type="term" value="C:pilus"/>
    <property type="evidence" value="ECO:0007669"/>
    <property type="project" value="InterPro"/>
</dbReference>
<gene>
    <name evidence="4" type="primary">csgB</name>
    <name evidence="4" type="ORF">HDIA_4599</name>
</gene>
<dbReference type="RefSeq" id="WP_099558350.1">
    <property type="nucleotide sequence ID" value="NZ_LT960614.1"/>
</dbReference>
<keyword evidence="2 3" id="KW-0732">Signal</keyword>
<evidence type="ECO:0000256" key="3">
    <source>
        <dbReference type="SAM" id="SignalP"/>
    </source>
</evidence>
<evidence type="ECO:0000313" key="4">
    <source>
        <dbReference type="EMBL" id="SON58140.1"/>
    </source>
</evidence>
<evidence type="ECO:0000256" key="1">
    <source>
        <dbReference type="ARBA" id="ARBA00009766"/>
    </source>
</evidence>
<proteinExistence type="inferred from homology"/>
<feature type="chain" id="PRO_5012157676" evidence="3">
    <location>
        <begin position="22"/>
        <end position="136"/>
    </location>
</feature>
<feature type="signal peptide" evidence="3">
    <location>
        <begin position="1"/>
        <end position="21"/>
    </location>
</feature>
<comment type="similarity">
    <text evidence="1">Belongs to the CsgA/CsgB family.</text>
</comment>
<organism evidence="4 5">
    <name type="scientific">Hartmannibacter diazotrophicus</name>
    <dbReference type="NCBI Taxonomy" id="1482074"/>
    <lineage>
        <taxon>Bacteria</taxon>
        <taxon>Pseudomonadati</taxon>
        <taxon>Pseudomonadota</taxon>
        <taxon>Alphaproteobacteria</taxon>
        <taxon>Hyphomicrobiales</taxon>
        <taxon>Pleomorphomonadaceae</taxon>
        <taxon>Hartmannibacter</taxon>
    </lineage>
</organism>
<dbReference type="EMBL" id="LT960614">
    <property type="protein sequence ID" value="SON58140.1"/>
    <property type="molecule type" value="Genomic_DNA"/>
</dbReference>
<keyword evidence="5" id="KW-1185">Reference proteome</keyword>
<sequence>MKQTVALAAALLVSATCAATAGPGSTLAYIDQIDPSAAGEVASSTLIASSDALLSGVAELSASLSTLSPDGDGNLSLIDQHGSWNAATLMQDGARNAGLISQTGFFNAATISQTGSGHQAFVVQQGQGNVAVISQR</sequence>
<evidence type="ECO:0000313" key="5">
    <source>
        <dbReference type="Proteomes" id="UP000223606"/>
    </source>
</evidence>
<dbReference type="Proteomes" id="UP000223606">
    <property type="component" value="Chromosome 1"/>
</dbReference>
<evidence type="ECO:0000256" key="2">
    <source>
        <dbReference type="ARBA" id="ARBA00022729"/>
    </source>
</evidence>
<dbReference type="KEGG" id="hdi:HDIA_4599"/>
<name>A0A2C9DD91_9HYPH</name>
<reference evidence="5" key="1">
    <citation type="submission" date="2017-09" db="EMBL/GenBank/DDBJ databases">
        <title>Genome sequence of Nannocystis excedens DSM 71.</title>
        <authorList>
            <person name="Blom J."/>
        </authorList>
    </citation>
    <scope>NUCLEOTIDE SEQUENCE [LARGE SCALE GENOMIC DNA]</scope>
    <source>
        <strain evidence="5">type strain: E19</strain>
    </source>
</reference>
<dbReference type="Pfam" id="PF07012">
    <property type="entry name" value="Curlin_rpt"/>
    <property type="match status" value="1"/>
</dbReference>
<dbReference type="InterPro" id="IPR009742">
    <property type="entry name" value="Curlin_rpt"/>
</dbReference>
<dbReference type="AlphaFoldDB" id="A0A2C9DD91"/>